<evidence type="ECO:0000259" key="12">
    <source>
        <dbReference type="PROSITE" id="PS50880"/>
    </source>
</evidence>
<dbReference type="Pfam" id="PF08272">
    <property type="entry name" value="Zn_Ribbon_Topo"/>
    <property type="match status" value="2"/>
</dbReference>
<evidence type="ECO:0000256" key="10">
    <source>
        <dbReference type="ARBA" id="ARBA00023235"/>
    </source>
</evidence>
<dbReference type="PROSITE" id="PS50880">
    <property type="entry name" value="TOPRIM"/>
    <property type="match status" value="1"/>
</dbReference>
<feature type="region of interest" description="Interaction with DNA" evidence="11">
    <location>
        <begin position="186"/>
        <end position="191"/>
    </location>
</feature>
<dbReference type="SMART" id="SM00436">
    <property type="entry name" value="TOP1Bc"/>
    <property type="match status" value="1"/>
</dbReference>
<dbReference type="Pfam" id="PF01131">
    <property type="entry name" value="Topoisom_bac"/>
    <property type="match status" value="1"/>
</dbReference>
<dbReference type="RefSeq" id="WP_158365676.1">
    <property type="nucleotide sequence ID" value="NZ_CP034882.1"/>
</dbReference>
<dbReference type="GO" id="GO:0003677">
    <property type="term" value="F:DNA binding"/>
    <property type="evidence" value="ECO:0007669"/>
    <property type="project" value="UniProtKB-KW"/>
</dbReference>
<comment type="catalytic activity">
    <reaction evidence="1 11">
        <text>ATP-independent breakage of single-stranded DNA, followed by passage and rejoining.</text>
        <dbReference type="EC" id="5.6.2.1"/>
    </reaction>
</comment>
<feature type="site" description="Interaction with DNA" evidence="11">
    <location>
        <position position="315"/>
    </location>
</feature>
<keyword evidence="6" id="KW-0862">Zinc</keyword>
<dbReference type="InterPro" id="IPR000380">
    <property type="entry name" value="Topo_IA"/>
</dbReference>
<dbReference type="GO" id="GO:0003917">
    <property type="term" value="F:DNA topoisomerase type I (single strand cut, ATP-independent) activity"/>
    <property type="evidence" value="ECO:0007669"/>
    <property type="project" value="UniProtKB-UniRule"/>
</dbReference>
<dbReference type="InterPro" id="IPR013825">
    <property type="entry name" value="Topo_IA_cen_sub2"/>
</dbReference>
<dbReference type="PROSITE" id="PS00396">
    <property type="entry name" value="TOPO_IA_1"/>
    <property type="match status" value="1"/>
</dbReference>
<comment type="similarity">
    <text evidence="2 11">Belongs to the type IA topoisomerase family.</text>
</comment>
<feature type="site" description="Interaction with DNA" evidence="11">
    <location>
        <position position="162"/>
    </location>
</feature>
<dbReference type="Gene3D" id="3.30.65.10">
    <property type="entry name" value="Bacterial Topoisomerase I, domain 1"/>
    <property type="match status" value="3"/>
</dbReference>
<keyword evidence="5" id="KW-0863">Zinc-finger</keyword>
<dbReference type="EMBL" id="CP113406">
    <property type="protein sequence ID" value="WAI19224.1"/>
    <property type="molecule type" value="Genomic_DNA"/>
</dbReference>
<keyword evidence="9 11" id="KW-0238">DNA-binding</keyword>
<evidence type="ECO:0000259" key="13">
    <source>
        <dbReference type="PROSITE" id="PS52039"/>
    </source>
</evidence>
<feature type="site" description="Interaction with DNA" evidence="11">
    <location>
        <position position="171"/>
    </location>
</feature>
<comment type="function">
    <text evidence="11">Releases the supercoiling and torsional tension of DNA, which is introduced during the DNA replication and transcription, by transiently cleaving and rejoining one strand of the DNA duplex. Introduces a single-strand break via transesterification at a target site in duplex DNA. The scissile phosphodiester is attacked by the catalytic tyrosine of the enzyme, resulting in the formation of a DNA-(5'-phosphotyrosyl)-enzyme intermediate and the expulsion of a 3'-OH DNA strand. The free DNA strand then undergoes passage around the unbroken strand, thus removing DNA supercoils. Finally, in the religation step, the DNA 3'-OH attacks the covalent intermediate to expel the active-site tyrosine and restore the DNA phosphodiester backbone.</text>
</comment>
<dbReference type="Gene3D" id="1.10.460.10">
    <property type="entry name" value="Topoisomerase I, domain 2"/>
    <property type="match status" value="1"/>
</dbReference>
<dbReference type="CDD" id="cd00186">
    <property type="entry name" value="TOP1Ac"/>
    <property type="match status" value="1"/>
</dbReference>
<comment type="caution">
    <text evidence="11">Lacks conserved residue(s) required for the propagation of feature annotation.</text>
</comment>
<dbReference type="Pfam" id="PF01396">
    <property type="entry name" value="Zn_ribbon_Top1"/>
    <property type="match status" value="2"/>
</dbReference>
<dbReference type="InterPro" id="IPR003601">
    <property type="entry name" value="Topo_IA_2"/>
</dbReference>
<evidence type="ECO:0000256" key="7">
    <source>
        <dbReference type="ARBA" id="ARBA00022842"/>
    </source>
</evidence>
<dbReference type="InterPro" id="IPR023406">
    <property type="entry name" value="Topo_IA_AS"/>
</dbReference>
<feature type="active site" description="O-(5'-phospho-DNA)-tyrosine intermediate" evidence="11">
    <location>
        <position position="313"/>
    </location>
</feature>
<gene>
    <name evidence="11 14" type="primary">topA</name>
    <name evidence="14" type="ORF">OW720_01460</name>
</gene>
<dbReference type="Gene3D" id="3.40.50.140">
    <property type="match status" value="1"/>
</dbReference>
<dbReference type="Gene3D" id="2.20.25.10">
    <property type="match status" value="1"/>
</dbReference>
<feature type="site" description="Interaction with DNA" evidence="11">
    <location>
        <position position="163"/>
    </location>
</feature>
<dbReference type="InterPro" id="IPR013497">
    <property type="entry name" value="Topo_IA_cen"/>
</dbReference>
<evidence type="ECO:0000313" key="14">
    <source>
        <dbReference type="EMBL" id="WAI19224.1"/>
    </source>
</evidence>
<sequence length="853" mass="98524">MQKSLVIVESPAKAKTINQYLGCKYIVKSSIGHVRDLLTKKNKKKDKTKKSTSNSTEQDTLIHQIGIDPYQNWKAEYHILPGKEKIVSELKNIAKKVDCIYLATDLDREGEAIAWHLKKVIGGDSSKFRRVVFNEITKRAIKNAFKNVSHINMNRVNAQQARRFMDRIVGYMISPLLWKKISRGLSAGRVQSVAVRIISEREHVIKNFIPEEYWKLSISLIFEEKKNIIVDVTHYKNKIFRPTNKKELDIAIEKIKKSCFIVKNREDKILYRTSPPPFITSTLQQSSSLRLGFSVKKTMFLAQKLYEEGYITYMRTDSTFLSKHAVKKVRTYIKNFYGDHYLPKEPNIYSNIQNSQEAHEAIRPSDVKIKNVNSSNLNSDAQKLYRLIWNQFIASQMSSARYQSTAIIIIANEFKLQKNEKIVIFEGWTKILKEEKSIISDIASLKIGSLLLYNKIIPIQKFTKPLPRFNEASLVRQLEKKGIGRPSTYAAITSKIQEKGYIKIKKNQLYAEKMGQIITVRLKKNFSNLLDYNFTAHMEKKLDQIAENKIQWKHVLNSFFEDFSKKLEQAKKSPEEGGMEPNIIVMTSFECPVCYKNMGIKNAITGVFLSCSGYNSEPKQRCKQTINLIPLNEFNQNQKEEKTKKINRCEKCKMAMDSYFINKTLKLHICINNPSCIGYKIEKGDFNSPVYLSKIIQCEKCDSNMILKTGRFGKFFLCINKECKNTRKILSNGEISDPKLEPIPFPELLCEKSNAWFVLREGVSGIFFAANTFPKSRETRSPFVEELAKFQHLLPQKILYLASAPLIDDKGNKTIVCFNRNIKQYYIGSKKEGKFTGWSAVFINQKWCILKKN</sequence>
<dbReference type="SUPFAM" id="SSF56712">
    <property type="entry name" value="Prokaryotic type I DNA topoisomerase"/>
    <property type="match status" value="1"/>
</dbReference>
<evidence type="ECO:0000313" key="15">
    <source>
        <dbReference type="Proteomes" id="UP001163440"/>
    </source>
</evidence>
<evidence type="ECO:0000256" key="9">
    <source>
        <dbReference type="ARBA" id="ARBA00023125"/>
    </source>
</evidence>
<dbReference type="SUPFAM" id="SSF57783">
    <property type="entry name" value="Zinc beta-ribbon"/>
    <property type="match status" value="3"/>
</dbReference>
<dbReference type="PROSITE" id="PS52039">
    <property type="entry name" value="TOPO_IA_2"/>
    <property type="match status" value="1"/>
</dbReference>
<dbReference type="FunFam" id="3.40.50.140:FF:000001">
    <property type="entry name" value="DNA topoisomerase 1"/>
    <property type="match status" value="1"/>
</dbReference>
<dbReference type="EC" id="5.6.2.1" evidence="11"/>
<evidence type="ECO:0000256" key="5">
    <source>
        <dbReference type="ARBA" id="ARBA00022771"/>
    </source>
</evidence>
<feature type="site" description="Interaction with DNA" evidence="11">
    <location>
        <position position="33"/>
    </location>
</feature>
<protein>
    <recommendedName>
        <fullName evidence="11">DNA topoisomerase 1</fullName>
        <ecNumber evidence="11">5.6.2.1</ecNumber>
    </recommendedName>
    <alternativeName>
        <fullName evidence="11">DNA topoisomerase I</fullName>
    </alternativeName>
</protein>
<keyword evidence="3" id="KW-0479">Metal-binding</keyword>
<dbReference type="InterPro" id="IPR005733">
    <property type="entry name" value="TopoI_bac-type"/>
</dbReference>
<dbReference type="GO" id="GO:0008270">
    <property type="term" value="F:zinc ion binding"/>
    <property type="evidence" value="ECO:0007669"/>
    <property type="project" value="UniProtKB-KW"/>
</dbReference>
<keyword evidence="10 11" id="KW-0413">Isomerase</keyword>
<dbReference type="InterPro" id="IPR028612">
    <property type="entry name" value="Topoisom_1_IA"/>
</dbReference>
<dbReference type="InterPro" id="IPR013263">
    <property type="entry name" value="TopoI_Znr_bac"/>
</dbReference>
<evidence type="ECO:0000256" key="3">
    <source>
        <dbReference type="ARBA" id="ARBA00022723"/>
    </source>
</evidence>
<dbReference type="PANTHER" id="PTHR42785:SF1">
    <property type="entry name" value="DNA TOPOISOMERASE"/>
    <property type="match status" value="1"/>
</dbReference>
<dbReference type="Pfam" id="PF21372">
    <property type="entry name" value="Zn_ribbon_bTOP1"/>
    <property type="match status" value="1"/>
</dbReference>
<evidence type="ECO:0000256" key="1">
    <source>
        <dbReference type="ARBA" id="ARBA00000213"/>
    </source>
</evidence>
<accession>A0AAJ5PUX6</accession>
<keyword evidence="4" id="KW-0677">Repeat</keyword>
<reference evidence="14" key="1">
    <citation type="submission" date="2022-11" db="EMBL/GenBank/DDBJ databases">
        <title>The whole genome sequencing of pests is an important tool to study the evolution of the plant-insect interaction and insecticide resistance.</title>
        <authorList>
            <person name="Kananovich Y."/>
        </authorList>
    </citation>
    <scope>NUCLEOTIDE SEQUENCE</scope>
    <source>
        <strain evidence="14">BSU_Bre_2018</strain>
    </source>
</reference>
<dbReference type="GO" id="GO:0006265">
    <property type="term" value="P:DNA topological change"/>
    <property type="evidence" value="ECO:0007669"/>
    <property type="project" value="UniProtKB-UniRule"/>
</dbReference>
<dbReference type="FunFam" id="3.30.65.10:FF:000002">
    <property type="entry name" value="DNA topoisomerase 1"/>
    <property type="match status" value="1"/>
</dbReference>
<evidence type="ECO:0000256" key="6">
    <source>
        <dbReference type="ARBA" id="ARBA00022833"/>
    </source>
</evidence>
<evidence type="ECO:0000256" key="2">
    <source>
        <dbReference type="ARBA" id="ARBA00009446"/>
    </source>
</evidence>
<feature type="site" description="Interaction with DNA" evidence="11">
    <location>
        <position position="178"/>
    </location>
</feature>
<dbReference type="InterPro" id="IPR023405">
    <property type="entry name" value="Topo_IA_core_domain"/>
</dbReference>
<dbReference type="InterPro" id="IPR013824">
    <property type="entry name" value="Topo_IA_cen_sub1"/>
</dbReference>
<dbReference type="NCBIfam" id="TIGR01051">
    <property type="entry name" value="topA_bact"/>
    <property type="match status" value="1"/>
</dbReference>
<dbReference type="InterPro" id="IPR049330">
    <property type="entry name" value="TOP1_Znf"/>
</dbReference>
<dbReference type="InterPro" id="IPR013498">
    <property type="entry name" value="Topo_IA_Znf"/>
</dbReference>
<dbReference type="SMART" id="SM00437">
    <property type="entry name" value="TOP1Ac"/>
    <property type="match status" value="1"/>
</dbReference>
<dbReference type="SMART" id="SM00493">
    <property type="entry name" value="TOPRIM"/>
    <property type="match status" value="1"/>
</dbReference>
<proteinExistence type="inferred from homology"/>
<dbReference type="InterPro" id="IPR003602">
    <property type="entry name" value="Topo_IA_DNA-bd_dom"/>
</dbReference>
<dbReference type="Gene3D" id="2.70.20.10">
    <property type="entry name" value="Topoisomerase I, domain 3"/>
    <property type="match status" value="1"/>
</dbReference>
<dbReference type="GO" id="GO:0005694">
    <property type="term" value="C:chromosome"/>
    <property type="evidence" value="ECO:0007669"/>
    <property type="project" value="InterPro"/>
</dbReference>
<dbReference type="AlphaFoldDB" id="A0AAJ5PUX6"/>
<evidence type="ECO:0000256" key="4">
    <source>
        <dbReference type="ARBA" id="ARBA00022737"/>
    </source>
</evidence>
<dbReference type="InterPro" id="IPR006171">
    <property type="entry name" value="TOPRIM_dom"/>
</dbReference>
<dbReference type="Gene3D" id="1.10.290.10">
    <property type="entry name" value="Topoisomerase I, domain 4"/>
    <property type="match status" value="1"/>
</dbReference>
<name>A0AAJ5PUX6_9GAMM</name>
<keyword evidence="7" id="KW-0460">Magnesium</keyword>
<organism evidence="14 15">
    <name type="scientific">Buchnera aphidicola</name>
    <name type="common">Brevicoryne brassicae</name>
    <dbReference type="NCBI Taxonomy" id="911343"/>
    <lineage>
        <taxon>Bacteria</taxon>
        <taxon>Pseudomonadati</taxon>
        <taxon>Pseudomonadota</taxon>
        <taxon>Gammaproteobacteria</taxon>
        <taxon>Enterobacterales</taxon>
        <taxon>Erwiniaceae</taxon>
        <taxon>Buchnera</taxon>
    </lineage>
</organism>
<feature type="domain" description="Topo IA-type catalytic" evidence="13">
    <location>
        <begin position="152"/>
        <end position="567"/>
    </location>
</feature>
<comment type="subunit">
    <text evidence="11">Monomer.</text>
</comment>
<dbReference type="PRINTS" id="PR00417">
    <property type="entry name" value="PRTPISMRASEI"/>
</dbReference>
<feature type="site" description="Interaction with DNA" evidence="11">
    <location>
        <position position="166"/>
    </location>
</feature>
<dbReference type="HAMAP" id="MF_00952">
    <property type="entry name" value="Topoisom_1_prok"/>
    <property type="match status" value="1"/>
</dbReference>
<keyword evidence="8 11" id="KW-0799">Topoisomerase</keyword>
<dbReference type="PANTHER" id="PTHR42785">
    <property type="entry name" value="DNA TOPOISOMERASE, TYPE IA, CORE"/>
    <property type="match status" value="1"/>
</dbReference>
<feature type="domain" description="Toprim" evidence="12">
    <location>
        <begin position="3"/>
        <end position="136"/>
    </location>
</feature>
<dbReference type="InterPro" id="IPR013826">
    <property type="entry name" value="Topo_IA_cen_sub3"/>
</dbReference>
<evidence type="ECO:0000256" key="11">
    <source>
        <dbReference type="HAMAP-Rule" id="MF_00952"/>
    </source>
</evidence>
<dbReference type="Proteomes" id="UP001163440">
    <property type="component" value="Chromosome"/>
</dbReference>
<evidence type="ECO:0000256" key="8">
    <source>
        <dbReference type="ARBA" id="ARBA00023029"/>
    </source>
</evidence>
<dbReference type="Pfam" id="PF01751">
    <property type="entry name" value="Toprim"/>
    <property type="match status" value="1"/>
</dbReference>